<protein>
    <submittedName>
        <fullName evidence="1">6-bladed beta-propeller</fullName>
    </submittedName>
</protein>
<dbReference type="RefSeq" id="WP_265788034.1">
    <property type="nucleotide sequence ID" value="NZ_BAABRS010000001.1"/>
</dbReference>
<proteinExistence type="predicted"/>
<dbReference type="Gene3D" id="2.120.10.30">
    <property type="entry name" value="TolB, C-terminal domain"/>
    <property type="match status" value="1"/>
</dbReference>
<organism evidence="1 2">
    <name type="scientific">Fodinibius salicampi</name>
    <dbReference type="NCBI Taxonomy" id="1920655"/>
    <lineage>
        <taxon>Bacteria</taxon>
        <taxon>Pseudomonadati</taxon>
        <taxon>Balneolota</taxon>
        <taxon>Balneolia</taxon>
        <taxon>Balneolales</taxon>
        <taxon>Balneolaceae</taxon>
        <taxon>Fodinibius</taxon>
    </lineage>
</organism>
<evidence type="ECO:0000313" key="1">
    <source>
        <dbReference type="EMBL" id="MCW9712240.1"/>
    </source>
</evidence>
<dbReference type="Pfam" id="PF17170">
    <property type="entry name" value="DUF5128"/>
    <property type="match status" value="1"/>
</dbReference>
<dbReference type="SUPFAM" id="SSF63825">
    <property type="entry name" value="YWTD domain"/>
    <property type="match status" value="1"/>
</dbReference>
<gene>
    <name evidence="1" type="ORF">LQ318_04900</name>
</gene>
<dbReference type="PROSITE" id="PS51257">
    <property type="entry name" value="PROKAR_LIPOPROTEIN"/>
    <property type="match status" value="1"/>
</dbReference>
<sequence length="372" mass="41909">MLFTEKKATIYLLVLFITGCSFISDKTPQTENSVLNKLLQSAEITTINLDEIPVDTVLAQEENTMGKTRLPSLTSPATLDRPVDLAKIGDSLYVADGGQQCIWVMDNQGKWIRRIGRTGNGPGEFSGLEGIDGNSDYIFTFDKNNARIQVYDHQFNMKSSFERAAISSGREIVVNDHAIYMLADYTEQNNLIGKLKATPPFDTIGSFLSPIIPYGRQPLAYNNYVIAANNDNQVAMAFVGLPYLFILDSNQQVDQILYLESSLWEEIKKENPSVKPVEYASRENGRVVYYILHLYLSDNGSIYLRTQDAFYILGIENGSYRLKEAIEFVTNEKIVPGRSGSIRVPSKSMYVKGDTIYFASGFTEYIYRFPVR</sequence>
<reference evidence="1 2" key="1">
    <citation type="submission" date="2021-11" db="EMBL/GenBank/DDBJ databases">
        <title>Aliifidinibius sp. nov., a new bacterium isolated from saline soil.</title>
        <authorList>
            <person name="Galisteo C."/>
            <person name="De La Haba R."/>
            <person name="Sanchez-Porro C."/>
            <person name="Ventosa A."/>
        </authorList>
    </citation>
    <scope>NUCLEOTIDE SEQUENCE [LARGE SCALE GENOMIC DNA]</scope>
    <source>
        <strain evidence="1 2">KACC 190600</strain>
    </source>
</reference>
<comment type="caution">
    <text evidence="1">The sequence shown here is derived from an EMBL/GenBank/DDBJ whole genome shotgun (WGS) entry which is preliminary data.</text>
</comment>
<accession>A0ABT3PWL6</accession>
<evidence type="ECO:0000313" key="2">
    <source>
        <dbReference type="Proteomes" id="UP001207337"/>
    </source>
</evidence>
<name>A0ABT3PWL6_9BACT</name>
<dbReference type="EMBL" id="JAJNDC010000001">
    <property type="protein sequence ID" value="MCW9712240.1"/>
    <property type="molecule type" value="Genomic_DNA"/>
</dbReference>
<keyword evidence="2" id="KW-1185">Reference proteome</keyword>
<dbReference type="InterPro" id="IPR011042">
    <property type="entry name" value="6-blade_b-propeller_TolB-like"/>
</dbReference>
<dbReference type="Proteomes" id="UP001207337">
    <property type="component" value="Unassembled WGS sequence"/>
</dbReference>